<accession>A0A975YPA7</accession>
<reference evidence="3" key="1">
    <citation type="submission" date="2021-06" db="EMBL/GenBank/DDBJ databases">
        <title>Vibrio nov. sp., novel gut bacterium isolated from Yellow Sea oyster.</title>
        <authorList>
            <person name="Muhammad N."/>
            <person name="Nguyen T.H."/>
            <person name="Lee Y.-J."/>
            <person name="Ko J."/>
            <person name="Kim S.-G."/>
        </authorList>
    </citation>
    <scope>NUCLEOTIDE SEQUENCE</scope>
    <source>
        <strain evidence="3">OG9-811</strain>
    </source>
</reference>
<evidence type="ECO:0000313" key="4">
    <source>
        <dbReference type="Proteomes" id="UP000694232"/>
    </source>
</evidence>
<feature type="signal peptide" evidence="2">
    <location>
        <begin position="1"/>
        <end position="21"/>
    </location>
</feature>
<feature type="transmembrane region" description="Helical" evidence="1">
    <location>
        <begin position="45"/>
        <end position="60"/>
    </location>
</feature>
<proteinExistence type="predicted"/>
<evidence type="ECO:0000313" key="3">
    <source>
        <dbReference type="EMBL" id="QXO18406.1"/>
    </source>
</evidence>
<keyword evidence="1" id="KW-0812">Transmembrane</keyword>
<dbReference type="PIRSF" id="PIRSF016919">
    <property type="entry name" value="HupE_UreJ"/>
    <property type="match status" value="1"/>
</dbReference>
<feature type="transmembrane region" description="Helical" evidence="1">
    <location>
        <begin position="115"/>
        <end position="134"/>
    </location>
</feature>
<dbReference type="InterPro" id="IPR007038">
    <property type="entry name" value="HupE_UreJ"/>
</dbReference>
<dbReference type="AlphaFoldDB" id="A0A975YPA7"/>
<feature type="transmembrane region" description="Helical" evidence="1">
    <location>
        <begin position="140"/>
        <end position="161"/>
    </location>
</feature>
<gene>
    <name evidence="3" type="ORF">KNV97_09075</name>
</gene>
<dbReference type="RefSeq" id="WP_136483102.1">
    <property type="nucleotide sequence ID" value="NZ_CP076643.1"/>
</dbReference>
<keyword evidence="1" id="KW-0472">Membrane</keyword>
<keyword evidence="1" id="KW-1133">Transmembrane helix</keyword>
<protein>
    <submittedName>
        <fullName evidence="3">HupE/UreJ family protein</fullName>
    </submittedName>
</protein>
<evidence type="ECO:0000256" key="2">
    <source>
        <dbReference type="SAM" id="SignalP"/>
    </source>
</evidence>
<evidence type="ECO:0000256" key="1">
    <source>
        <dbReference type="SAM" id="Phobius"/>
    </source>
</evidence>
<dbReference type="EMBL" id="CP076643">
    <property type="protein sequence ID" value="QXO18406.1"/>
    <property type="molecule type" value="Genomic_DNA"/>
</dbReference>
<feature type="transmembrane region" description="Helical" evidence="1">
    <location>
        <begin position="90"/>
        <end position="108"/>
    </location>
</feature>
<keyword evidence="2" id="KW-0732">Signal</keyword>
<feature type="transmembrane region" description="Helical" evidence="1">
    <location>
        <begin position="67"/>
        <end position="84"/>
    </location>
</feature>
<name>A0A975YPA7_9VIBR</name>
<feature type="chain" id="PRO_5037193471" evidence="2">
    <location>
        <begin position="22"/>
        <end position="178"/>
    </location>
</feature>
<dbReference type="Pfam" id="PF04955">
    <property type="entry name" value="HupE_UreJ"/>
    <property type="match status" value="1"/>
</dbReference>
<keyword evidence="4" id="KW-1185">Reference proteome</keyword>
<dbReference type="KEGG" id="vos:KNV97_09075"/>
<sequence length="178" mass="18451">MKVTKLMMAASGLLASPAVWAHPGHDTTASFAHGFMHPLTGADHLLALLLIGMFAAPYGWKTASKAIGVVLGALAMGFVAGIEWVNTSHIETVVMASLVLLPLALIAMRRSALQALALAAVALFSACHGIVQGAESQGALLQYALGTLLASGVVIVASLLVSKAVRRAVLATRQFSRR</sequence>
<organism evidence="3 4">
    <name type="scientific">Vibrio ostreae</name>
    <dbReference type="NCBI Taxonomy" id="2841925"/>
    <lineage>
        <taxon>Bacteria</taxon>
        <taxon>Pseudomonadati</taxon>
        <taxon>Pseudomonadota</taxon>
        <taxon>Gammaproteobacteria</taxon>
        <taxon>Vibrionales</taxon>
        <taxon>Vibrionaceae</taxon>
        <taxon>Vibrio</taxon>
    </lineage>
</organism>
<dbReference type="Proteomes" id="UP000694232">
    <property type="component" value="Chromosome 1"/>
</dbReference>